<dbReference type="PROSITE" id="PS50924">
    <property type="entry name" value="MHYT"/>
    <property type="match status" value="1"/>
</dbReference>
<feature type="transmembrane region" description="Helical" evidence="1">
    <location>
        <begin position="143"/>
        <end position="163"/>
    </location>
</feature>
<organism evidence="5 6">
    <name type="scientific">Pseudoprimorskyibacter insulae</name>
    <dbReference type="NCBI Taxonomy" id="1695997"/>
    <lineage>
        <taxon>Bacteria</taxon>
        <taxon>Pseudomonadati</taxon>
        <taxon>Pseudomonadota</taxon>
        <taxon>Alphaproteobacteria</taxon>
        <taxon>Rhodobacterales</taxon>
        <taxon>Paracoccaceae</taxon>
        <taxon>Pseudoprimorskyibacter</taxon>
    </lineage>
</organism>
<keyword evidence="1" id="KW-0812">Transmembrane</keyword>
<proteinExistence type="predicted"/>
<dbReference type="Pfam" id="PF03707">
    <property type="entry name" value="MHYT"/>
    <property type="match status" value="2"/>
</dbReference>
<feature type="transmembrane region" description="Helical" evidence="1">
    <location>
        <begin position="170"/>
        <end position="191"/>
    </location>
</feature>
<reference evidence="6" key="1">
    <citation type="submission" date="2018-03" db="EMBL/GenBank/DDBJ databases">
        <authorList>
            <person name="Rodrigo-Torres L."/>
            <person name="Arahal R. D."/>
            <person name="Lucena T."/>
        </authorList>
    </citation>
    <scope>NUCLEOTIDE SEQUENCE [LARGE SCALE GENOMIC DNA]</scope>
    <source>
        <strain evidence="6">CECT 8871</strain>
    </source>
</reference>
<dbReference type="PANTHER" id="PTHR35152:SF1">
    <property type="entry name" value="DOMAIN SIGNALLING PROTEIN, PUTATIVE (AFU_ORTHOLOGUE AFUA_5G11310)-RELATED"/>
    <property type="match status" value="1"/>
</dbReference>
<dbReference type="SMART" id="SM00850">
    <property type="entry name" value="LytTR"/>
    <property type="match status" value="1"/>
</dbReference>
<feature type="transmembrane region" description="Helical" evidence="1">
    <location>
        <begin position="211"/>
        <end position="229"/>
    </location>
</feature>
<dbReference type="PROSITE" id="PS50930">
    <property type="entry name" value="HTH_LYTTR"/>
    <property type="match status" value="1"/>
</dbReference>
<feature type="domain" description="MHYT" evidence="3">
    <location>
        <begin position="8"/>
        <end position="195"/>
    </location>
</feature>
<evidence type="ECO:0000259" key="3">
    <source>
        <dbReference type="PROSITE" id="PS50924"/>
    </source>
</evidence>
<dbReference type="Gene3D" id="2.40.50.1020">
    <property type="entry name" value="LytTr DNA-binding domain"/>
    <property type="match status" value="1"/>
</dbReference>
<gene>
    <name evidence="5" type="primary">rcoM</name>
    <name evidence="5" type="ORF">PRI8871_00768</name>
</gene>
<accession>A0A2R8AQ78</accession>
<feature type="transmembrane region" description="Helical" evidence="1">
    <location>
        <begin position="109"/>
        <end position="131"/>
    </location>
</feature>
<dbReference type="PIRSF" id="PIRSF036615">
    <property type="entry name" value="MHYT_LytTR"/>
    <property type="match status" value="1"/>
</dbReference>
<name>A0A2R8AQ78_9RHOB</name>
<dbReference type="GO" id="GO:0016020">
    <property type="term" value="C:membrane"/>
    <property type="evidence" value="ECO:0007669"/>
    <property type="project" value="UniProtKB-UniRule"/>
</dbReference>
<dbReference type="InterPro" id="IPR005330">
    <property type="entry name" value="MHYT_dom"/>
</dbReference>
<feature type="domain" description="HTH LytTR-type" evidence="4">
    <location>
        <begin position="275"/>
        <end position="380"/>
    </location>
</feature>
<evidence type="ECO:0000313" key="5">
    <source>
        <dbReference type="EMBL" id="SPF78175.1"/>
    </source>
</evidence>
<dbReference type="PANTHER" id="PTHR35152">
    <property type="entry name" value="DOMAIN SIGNALLING PROTEIN, PUTATIVE (AFU_ORTHOLOGUE AFUA_5G11310)-RELATED"/>
    <property type="match status" value="1"/>
</dbReference>
<dbReference type="GO" id="GO:0003677">
    <property type="term" value="F:DNA binding"/>
    <property type="evidence" value="ECO:0007669"/>
    <property type="project" value="InterPro"/>
</dbReference>
<dbReference type="OrthoDB" id="9781059at2"/>
<keyword evidence="1" id="KW-1133">Transmembrane helix</keyword>
<evidence type="ECO:0000256" key="2">
    <source>
        <dbReference type="SAM" id="MobiDB-lite"/>
    </source>
</evidence>
<evidence type="ECO:0000259" key="4">
    <source>
        <dbReference type="PROSITE" id="PS50930"/>
    </source>
</evidence>
<evidence type="ECO:0000256" key="1">
    <source>
        <dbReference type="PROSITE-ProRule" id="PRU00244"/>
    </source>
</evidence>
<dbReference type="Proteomes" id="UP000244904">
    <property type="component" value="Unassembled WGS sequence"/>
</dbReference>
<dbReference type="InterPro" id="IPR007492">
    <property type="entry name" value="LytTR_DNA-bd_dom"/>
</dbReference>
<dbReference type="RefSeq" id="WP_108884844.1">
    <property type="nucleotide sequence ID" value="NZ_OMOJ01000001.1"/>
</dbReference>
<keyword evidence="1" id="KW-0472">Membrane</keyword>
<feature type="compositionally biased region" description="Low complexity" evidence="2">
    <location>
        <begin position="240"/>
        <end position="260"/>
    </location>
</feature>
<sequence>MEPVAFTHNLWLVAASLCVALMAGFTGLSLTKGLSAQSAAHRKVVITFAAVALGGGIWSMHFVAMLGLQLPFVFYYDAAITLASALVAILVVGLALLMLHFGRRTRQKLVLAGAVVGVGIIAMHYIGMSALEMCRAVYTPLGMTLSILSSVVLSVVAFGIAYGKRKHRNILLGTAVFGGAVFAVHFIAVAGTRFEPLVATTQVGPLIGNEALAIGVVLSSFALCGAFLLSTTTFLPADPVAEAKPAPQPAPDAAMPAAQPEPDRTPDPVPGTGKVPYEHDGRTHFVDAGSVAAIRAEGHYTYIYTRTGHFFCAWSIAEAAKRLAGANFIQTHRSYLVNPAMVSGFERLKDTGVCYFGLPDLTKVPVSRSRLKDVREVLGV</sequence>
<protein>
    <submittedName>
        <fullName evidence="5">CO-responsive transcriptional regulator RcoM</fullName>
    </submittedName>
</protein>
<feature type="transmembrane region" description="Helical" evidence="1">
    <location>
        <begin position="44"/>
        <end position="68"/>
    </location>
</feature>
<dbReference type="EMBL" id="OMOJ01000001">
    <property type="protein sequence ID" value="SPF78175.1"/>
    <property type="molecule type" value="Genomic_DNA"/>
</dbReference>
<dbReference type="InterPro" id="IPR012073">
    <property type="entry name" value="LytTR_MHYT"/>
</dbReference>
<evidence type="ECO:0000313" key="6">
    <source>
        <dbReference type="Proteomes" id="UP000244904"/>
    </source>
</evidence>
<feature type="region of interest" description="Disordered" evidence="2">
    <location>
        <begin position="240"/>
        <end position="269"/>
    </location>
</feature>
<dbReference type="Pfam" id="PF04397">
    <property type="entry name" value="LytTR"/>
    <property type="match status" value="1"/>
</dbReference>
<feature type="transmembrane region" description="Helical" evidence="1">
    <location>
        <begin position="74"/>
        <end position="97"/>
    </location>
</feature>
<dbReference type="AlphaFoldDB" id="A0A2R8AQ78"/>
<keyword evidence="6" id="KW-1185">Reference proteome</keyword>
<feature type="transmembrane region" description="Helical" evidence="1">
    <location>
        <begin position="12"/>
        <end position="32"/>
    </location>
</feature>